<sequence length="358" mass="39003">MTFNPSDRKNDLNTLSFRRLPLQLAVAAAMTVSLAACGGGSSGTDSIDQSETPATISSSRVASIRAFLDANDVADESVEFDYGPSGLMTGLTRQYMDDGEPDTTAYYGWDADTIGIAEFNYDADNQLVGVLYTRTEGSESSVREETRTFESGLLRKIDATVTYNSVITVLANELFYNEGRLSSYTSTDQSSDGSSGDDETYTVQYGSDGKVSSLTLEVDGSERERHDFTWRADDQLQLISSTSSAGSATLEFSYDANGQLQFTQKTLTGFGAEFNEFFADYDFTLHRKYDNRGRVASLEIDMHSDSAIDGTVVFEWEDGACVPFIDLDPEGLPGYVRNAGVPYEPGSGVVLSTYCSDK</sequence>
<dbReference type="RefSeq" id="WP_344803664.1">
    <property type="nucleotide sequence ID" value="NZ_BAABBO010000001.1"/>
</dbReference>
<dbReference type="Proteomes" id="UP001501337">
    <property type="component" value="Unassembled WGS sequence"/>
</dbReference>
<dbReference type="Gene3D" id="2.180.10.10">
    <property type="entry name" value="RHS repeat-associated core"/>
    <property type="match status" value="1"/>
</dbReference>
<accession>A0ABP7NQG6</accession>
<gene>
    <name evidence="2" type="ORF">GCM10022278_08870</name>
</gene>
<evidence type="ECO:0008006" key="4">
    <source>
        <dbReference type="Google" id="ProtNLM"/>
    </source>
</evidence>
<reference evidence="3" key="1">
    <citation type="journal article" date="2019" name="Int. J. Syst. Evol. Microbiol.">
        <title>The Global Catalogue of Microorganisms (GCM) 10K type strain sequencing project: providing services to taxonomists for standard genome sequencing and annotation.</title>
        <authorList>
            <consortium name="The Broad Institute Genomics Platform"/>
            <consortium name="The Broad Institute Genome Sequencing Center for Infectious Disease"/>
            <person name="Wu L."/>
            <person name="Ma J."/>
        </authorList>
    </citation>
    <scope>NUCLEOTIDE SEQUENCE [LARGE SCALE GENOMIC DNA]</scope>
    <source>
        <strain evidence="3">JCM 17555</strain>
    </source>
</reference>
<dbReference type="EMBL" id="BAABBO010000001">
    <property type="protein sequence ID" value="GAA3952048.1"/>
    <property type="molecule type" value="Genomic_DNA"/>
</dbReference>
<keyword evidence="3" id="KW-1185">Reference proteome</keyword>
<evidence type="ECO:0000256" key="1">
    <source>
        <dbReference type="SAM" id="SignalP"/>
    </source>
</evidence>
<protein>
    <recommendedName>
        <fullName evidence="4">YD repeat-containing protein</fullName>
    </recommendedName>
</protein>
<comment type="caution">
    <text evidence="2">The sequence shown here is derived from an EMBL/GenBank/DDBJ whole genome shotgun (WGS) entry which is preliminary data.</text>
</comment>
<proteinExistence type="predicted"/>
<evidence type="ECO:0000313" key="2">
    <source>
        <dbReference type="EMBL" id="GAA3952048.1"/>
    </source>
</evidence>
<feature type="signal peptide" evidence="1">
    <location>
        <begin position="1"/>
        <end position="35"/>
    </location>
</feature>
<name>A0ABP7NQG6_9GAMM</name>
<keyword evidence="1" id="KW-0732">Signal</keyword>
<organism evidence="2 3">
    <name type="scientific">Allohahella marinimesophila</name>
    <dbReference type="NCBI Taxonomy" id="1054972"/>
    <lineage>
        <taxon>Bacteria</taxon>
        <taxon>Pseudomonadati</taxon>
        <taxon>Pseudomonadota</taxon>
        <taxon>Gammaproteobacteria</taxon>
        <taxon>Oceanospirillales</taxon>
        <taxon>Hahellaceae</taxon>
        <taxon>Allohahella</taxon>
    </lineage>
</organism>
<evidence type="ECO:0000313" key="3">
    <source>
        <dbReference type="Proteomes" id="UP001501337"/>
    </source>
</evidence>
<feature type="chain" id="PRO_5045869864" description="YD repeat-containing protein" evidence="1">
    <location>
        <begin position="36"/>
        <end position="358"/>
    </location>
</feature>